<dbReference type="InterPro" id="IPR012337">
    <property type="entry name" value="RNaseH-like_sf"/>
</dbReference>
<dbReference type="Gene3D" id="3.30.420.10">
    <property type="entry name" value="Ribonuclease H-like superfamily/Ribonuclease H"/>
    <property type="match status" value="1"/>
</dbReference>
<dbReference type="PANTHER" id="PTHR37984:SF15">
    <property type="entry name" value="INTEGRASE CATALYTIC DOMAIN-CONTAINING PROTEIN"/>
    <property type="match status" value="1"/>
</dbReference>
<protein>
    <submittedName>
        <fullName evidence="2">Pol polyprotein</fullName>
    </submittedName>
</protein>
<name>A0AAV4JGA2_9GAST</name>
<dbReference type="Proteomes" id="UP000762676">
    <property type="component" value="Unassembled WGS sequence"/>
</dbReference>
<dbReference type="InterPro" id="IPR001584">
    <property type="entry name" value="Integrase_cat-core"/>
</dbReference>
<sequence>MPLYLDVGGYGNTWPEALPLKKIRTSDVVSRLFTVFSRLGVPKQILSDNGKQLISEVMREVMKMLGIERRTCTPYHAKANGMVERLNGSLKTMLKKLTRDKPNTWDKLLPAVLFAYREIPNTSTRYPPFTLMYGRQVRGPADILADICAGKETRWKNSRSFMNTAIS</sequence>
<evidence type="ECO:0000259" key="1">
    <source>
        <dbReference type="PROSITE" id="PS50994"/>
    </source>
</evidence>
<reference evidence="2 3" key="1">
    <citation type="journal article" date="2021" name="Elife">
        <title>Chloroplast acquisition without the gene transfer in kleptoplastic sea slugs, Plakobranchus ocellatus.</title>
        <authorList>
            <person name="Maeda T."/>
            <person name="Takahashi S."/>
            <person name="Yoshida T."/>
            <person name="Shimamura S."/>
            <person name="Takaki Y."/>
            <person name="Nagai Y."/>
            <person name="Toyoda A."/>
            <person name="Suzuki Y."/>
            <person name="Arimoto A."/>
            <person name="Ishii H."/>
            <person name="Satoh N."/>
            <person name="Nishiyama T."/>
            <person name="Hasebe M."/>
            <person name="Maruyama T."/>
            <person name="Minagawa J."/>
            <person name="Obokata J."/>
            <person name="Shigenobu S."/>
        </authorList>
    </citation>
    <scope>NUCLEOTIDE SEQUENCE [LARGE SCALE GENOMIC DNA]</scope>
</reference>
<keyword evidence="3" id="KW-1185">Reference proteome</keyword>
<accession>A0AAV4JGA2</accession>
<dbReference type="PANTHER" id="PTHR37984">
    <property type="entry name" value="PROTEIN CBG26694"/>
    <property type="match status" value="1"/>
</dbReference>
<dbReference type="GO" id="GO:0003676">
    <property type="term" value="F:nucleic acid binding"/>
    <property type="evidence" value="ECO:0007669"/>
    <property type="project" value="InterPro"/>
</dbReference>
<dbReference type="InterPro" id="IPR036397">
    <property type="entry name" value="RNaseH_sf"/>
</dbReference>
<dbReference type="EMBL" id="BMAT01013853">
    <property type="protein sequence ID" value="GFS21391.1"/>
    <property type="molecule type" value="Genomic_DNA"/>
</dbReference>
<dbReference type="SUPFAM" id="SSF53098">
    <property type="entry name" value="Ribonuclease H-like"/>
    <property type="match status" value="1"/>
</dbReference>
<evidence type="ECO:0000313" key="3">
    <source>
        <dbReference type="Proteomes" id="UP000762676"/>
    </source>
</evidence>
<evidence type="ECO:0000313" key="2">
    <source>
        <dbReference type="EMBL" id="GFS21391.1"/>
    </source>
</evidence>
<dbReference type="GO" id="GO:0015074">
    <property type="term" value="P:DNA integration"/>
    <property type="evidence" value="ECO:0007669"/>
    <property type="project" value="InterPro"/>
</dbReference>
<proteinExistence type="predicted"/>
<dbReference type="PROSITE" id="PS50994">
    <property type="entry name" value="INTEGRASE"/>
    <property type="match status" value="1"/>
</dbReference>
<dbReference type="InterPro" id="IPR050951">
    <property type="entry name" value="Retrovirus_Pol_polyprotein"/>
</dbReference>
<dbReference type="AlphaFoldDB" id="A0AAV4JGA2"/>
<feature type="domain" description="Integrase catalytic" evidence="1">
    <location>
        <begin position="1"/>
        <end position="136"/>
    </location>
</feature>
<comment type="caution">
    <text evidence="2">The sequence shown here is derived from an EMBL/GenBank/DDBJ whole genome shotgun (WGS) entry which is preliminary data.</text>
</comment>
<gene>
    <name evidence="2" type="ORF">ElyMa_006923100</name>
</gene>
<organism evidence="2 3">
    <name type="scientific">Elysia marginata</name>
    <dbReference type="NCBI Taxonomy" id="1093978"/>
    <lineage>
        <taxon>Eukaryota</taxon>
        <taxon>Metazoa</taxon>
        <taxon>Spiralia</taxon>
        <taxon>Lophotrochozoa</taxon>
        <taxon>Mollusca</taxon>
        <taxon>Gastropoda</taxon>
        <taxon>Heterobranchia</taxon>
        <taxon>Euthyneura</taxon>
        <taxon>Panpulmonata</taxon>
        <taxon>Sacoglossa</taxon>
        <taxon>Placobranchoidea</taxon>
        <taxon>Plakobranchidae</taxon>
        <taxon>Elysia</taxon>
    </lineage>
</organism>